<keyword evidence="1" id="KW-0812">Transmembrane</keyword>
<keyword evidence="1" id="KW-0472">Membrane</keyword>
<dbReference type="Proteomes" id="UP000615003">
    <property type="component" value="Unassembled WGS sequence"/>
</dbReference>
<dbReference type="AlphaFoldDB" id="A0A2K4X897"/>
<proteinExistence type="predicted"/>
<reference evidence="3 4" key="2">
    <citation type="submission" date="2017-11" db="EMBL/GenBank/DDBJ databases">
        <authorList>
            <person name="Han C.G."/>
        </authorList>
    </citation>
    <scope>NUCLEOTIDE SEQUENCE [LARGE SCALE GENOMIC DNA]</scope>
    <source>
        <strain evidence="4">ATCC 43555</strain>
        <strain evidence="3">ATCC43555</strain>
    </source>
</reference>
<organism evidence="3 4">
    <name type="scientific">Pseudoalteromonas carrageenovora IAM 12662</name>
    <dbReference type="NCBI Taxonomy" id="1314868"/>
    <lineage>
        <taxon>Bacteria</taxon>
        <taxon>Pseudomonadati</taxon>
        <taxon>Pseudomonadota</taxon>
        <taxon>Gammaproteobacteria</taxon>
        <taxon>Alteromonadales</taxon>
        <taxon>Pseudoalteromonadaceae</taxon>
        <taxon>Pseudoalteromonas</taxon>
    </lineage>
</organism>
<evidence type="ECO:0000313" key="3">
    <source>
        <dbReference type="EMBL" id="SOU40547.1"/>
    </source>
</evidence>
<dbReference type="OrthoDB" id="6316255at2"/>
<name>A0A2K4X897_PSEVC</name>
<dbReference type="EMBL" id="AQGW01000020">
    <property type="protein sequence ID" value="MBE0382878.1"/>
    <property type="molecule type" value="Genomic_DNA"/>
</dbReference>
<dbReference type="Proteomes" id="UP000238288">
    <property type="component" value="Chromosome PCAR9a"/>
</dbReference>
<reference evidence="2 5" key="1">
    <citation type="submission" date="2015-06" db="EMBL/GenBank/DDBJ databases">
        <title>Genome sequence of Pseudoalteromonas carrageenovora.</title>
        <authorList>
            <person name="Xie B.-B."/>
            <person name="Rong J.-C."/>
            <person name="Qin Q.-L."/>
            <person name="Zhang Y.-Z."/>
        </authorList>
    </citation>
    <scope>NUCLEOTIDE SEQUENCE [LARGE SCALE GENOMIC DNA]</scope>
    <source>
        <strain evidence="2 5">IAM 12662</strain>
    </source>
</reference>
<dbReference type="EMBL" id="LT965928">
    <property type="protein sequence ID" value="SOU40547.1"/>
    <property type="molecule type" value="Genomic_DNA"/>
</dbReference>
<dbReference type="GeneID" id="93663209"/>
<feature type="transmembrane region" description="Helical" evidence="1">
    <location>
        <begin position="38"/>
        <end position="57"/>
    </location>
</feature>
<feature type="transmembrane region" description="Helical" evidence="1">
    <location>
        <begin position="69"/>
        <end position="87"/>
    </location>
</feature>
<keyword evidence="1" id="KW-1133">Transmembrane helix</keyword>
<dbReference type="RefSeq" id="WP_104642406.1">
    <property type="nucleotide sequence ID" value="NZ_AQGW01000020.1"/>
</dbReference>
<accession>A0A2K4X897</accession>
<evidence type="ECO:0000313" key="4">
    <source>
        <dbReference type="Proteomes" id="UP000238288"/>
    </source>
</evidence>
<sequence>MQNTLVDFCVAISWALLVLSACLVLFSKYKHTDFKQRLFKFLNSVLVIHIATITFYLTHFKADSLKTNLWLLIALQIALNITCFMSVKRRKAKTRPSLDSFSMD</sequence>
<feature type="transmembrane region" description="Helical" evidence="1">
    <location>
        <begin position="6"/>
        <end position="26"/>
    </location>
</feature>
<evidence type="ECO:0000313" key="2">
    <source>
        <dbReference type="EMBL" id="MBE0382878.1"/>
    </source>
</evidence>
<protein>
    <submittedName>
        <fullName evidence="3">Uncharacterized protein</fullName>
    </submittedName>
</protein>
<evidence type="ECO:0000313" key="5">
    <source>
        <dbReference type="Proteomes" id="UP000615003"/>
    </source>
</evidence>
<gene>
    <name evidence="3" type="ORF">PCAR9_A20995</name>
    <name evidence="2" type="ORF">PCARR_a1135</name>
</gene>
<keyword evidence="5" id="KW-1185">Reference proteome</keyword>
<evidence type="ECO:0000256" key="1">
    <source>
        <dbReference type="SAM" id="Phobius"/>
    </source>
</evidence>